<evidence type="ECO:0000256" key="1">
    <source>
        <dbReference type="ARBA" id="ARBA00008858"/>
    </source>
</evidence>
<dbReference type="PANTHER" id="PTHR31571:SF1">
    <property type="entry name" value="ALTERED INHERITANCE OF MITOCHONDRIA PROTEIN 6"/>
    <property type="match status" value="1"/>
</dbReference>
<dbReference type="Proteomes" id="UP000243876">
    <property type="component" value="Unassembled WGS sequence"/>
</dbReference>
<keyword evidence="4" id="KW-1185">Reference proteome</keyword>
<dbReference type="AlphaFoldDB" id="A0A0D6ER24"/>
<evidence type="ECO:0000313" key="3">
    <source>
        <dbReference type="EMBL" id="CEQ42562.1"/>
    </source>
</evidence>
<gene>
    <name evidence="3" type="primary">SPOSA6832_04389</name>
</gene>
<dbReference type="SUPFAM" id="SSF51695">
    <property type="entry name" value="PLC-like phosphodiesterases"/>
    <property type="match status" value="1"/>
</dbReference>
<dbReference type="OrthoDB" id="4153866at2759"/>
<dbReference type="EMBL" id="CENE01000029">
    <property type="protein sequence ID" value="CEQ42562.1"/>
    <property type="molecule type" value="Genomic_DNA"/>
</dbReference>
<accession>A0A0D6ER24</accession>
<protein>
    <recommendedName>
        <fullName evidence="2">Altered inheritance of mitochondria protein 6</fullName>
    </recommendedName>
</protein>
<sequence length="318" mass="35029">MVAVPMLSAVARHPSDGFGSRALLFARSTVQAVTGLLVQSGLPALTYPTSLTRDIVPKSIHSHNDYWRQVPLFDALSYGCKSFEADIHLIDGSDELYVGHKKASLTSSRTLKSLYLDPLEEVLRMQNPINALATNETSGLINGVYDVDPSQSVQFILDYKTNGTSLHPVVLSYLQHYRDLELLTTYDATTQSLTVRPVTVVCSGNCPIELVQAQQPRDVFIDGPLLNLASVDYGSEVAPLASVSFRKLFGWAGVYDLTADRVETVRSLVATAHAKGITVRFWETPSWPAFVRDHVWTTLLQNGVDWINADNLHAASRI</sequence>
<proteinExistence type="inferred from homology"/>
<dbReference type="InterPro" id="IPR051236">
    <property type="entry name" value="HAT_RTT109-like"/>
</dbReference>
<organism evidence="3 4">
    <name type="scientific">Sporidiobolus salmonicolor</name>
    <name type="common">Yeast-like fungus</name>
    <name type="synonym">Sporobolomyces salmonicolor</name>
    <dbReference type="NCBI Taxonomy" id="5005"/>
    <lineage>
        <taxon>Eukaryota</taxon>
        <taxon>Fungi</taxon>
        <taxon>Dikarya</taxon>
        <taxon>Basidiomycota</taxon>
        <taxon>Pucciniomycotina</taxon>
        <taxon>Microbotryomycetes</taxon>
        <taxon>Sporidiobolales</taxon>
        <taxon>Sporidiobolaceae</taxon>
        <taxon>Sporobolomyces</taxon>
    </lineage>
</organism>
<dbReference type="CDD" id="cd08577">
    <property type="entry name" value="PI-PLCc_GDPD_SF_unchar3"/>
    <property type="match status" value="1"/>
</dbReference>
<reference evidence="4" key="1">
    <citation type="submission" date="2015-02" db="EMBL/GenBank/DDBJ databases">
        <authorList>
            <person name="Gon?alves P."/>
        </authorList>
    </citation>
    <scope>NUCLEOTIDE SEQUENCE [LARGE SCALE GENOMIC DNA]</scope>
</reference>
<dbReference type="InterPro" id="IPR039559">
    <property type="entry name" value="AIM6_PI-PLC-like_dom"/>
</dbReference>
<evidence type="ECO:0000256" key="2">
    <source>
        <dbReference type="ARBA" id="ARBA00014286"/>
    </source>
</evidence>
<dbReference type="GO" id="GO:0006629">
    <property type="term" value="P:lipid metabolic process"/>
    <property type="evidence" value="ECO:0007669"/>
    <property type="project" value="InterPro"/>
</dbReference>
<dbReference type="PANTHER" id="PTHR31571">
    <property type="entry name" value="ALTERED INHERITANCE OF MITOCHONDRIA PROTEIN 6"/>
    <property type="match status" value="1"/>
</dbReference>
<dbReference type="InterPro" id="IPR017946">
    <property type="entry name" value="PLC-like_Pdiesterase_TIM-brl"/>
</dbReference>
<name>A0A0D6ER24_SPOSA</name>
<evidence type="ECO:0000313" key="4">
    <source>
        <dbReference type="Proteomes" id="UP000243876"/>
    </source>
</evidence>
<comment type="similarity">
    <text evidence="1">Belongs to the AIM6 family.</text>
</comment>
<dbReference type="GO" id="GO:0008081">
    <property type="term" value="F:phosphoric diester hydrolase activity"/>
    <property type="evidence" value="ECO:0007669"/>
    <property type="project" value="InterPro"/>
</dbReference>